<dbReference type="InterPro" id="IPR035595">
    <property type="entry name" value="UDP_glycos_trans_CS"/>
</dbReference>
<dbReference type="AlphaFoldDB" id="A0A834TXZ5"/>
<keyword evidence="2 3" id="KW-0808">Transferase</keyword>
<evidence type="ECO:0000256" key="4">
    <source>
        <dbReference type="RuleBase" id="RU362057"/>
    </source>
</evidence>
<comment type="caution">
    <text evidence="5">The sequence shown here is derived from an EMBL/GenBank/DDBJ whole genome shotgun (WGS) entry which is preliminary data.</text>
</comment>
<dbReference type="Pfam" id="PF00201">
    <property type="entry name" value="UDPGT"/>
    <property type="match status" value="1"/>
</dbReference>
<name>A0A834TXZ5_9FABA</name>
<dbReference type="PANTHER" id="PTHR48048">
    <property type="entry name" value="GLYCOSYLTRANSFERASE"/>
    <property type="match status" value="1"/>
</dbReference>
<dbReference type="SUPFAM" id="SSF53756">
    <property type="entry name" value="UDP-Glycosyltransferase/glycogen phosphorylase"/>
    <property type="match status" value="1"/>
</dbReference>
<dbReference type="PROSITE" id="PS00375">
    <property type="entry name" value="UDPGT"/>
    <property type="match status" value="1"/>
</dbReference>
<dbReference type="InterPro" id="IPR002213">
    <property type="entry name" value="UDP_glucos_trans"/>
</dbReference>
<dbReference type="OrthoDB" id="5835829at2759"/>
<comment type="similarity">
    <text evidence="1 3">Belongs to the UDP-glycosyltransferase family.</text>
</comment>
<keyword evidence="6" id="KW-1185">Reference proteome</keyword>
<reference evidence="5" key="1">
    <citation type="submission" date="2020-09" db="EMBL/GenBank/DDBJ databases">
        <title>Genome-Enabled Discovery of Anthraquinone Biosynthesis in Senna tora.</title>
        <authorList>
            <person name="Kang S.-H."/>
            <person name="Pandey R.P."/>
            <person name="Lee C.-M."/>
            <person name="Sim J.-S."/>
            <person name="Jeong J.-T."/>
            <person name="Choi B.-S."/>
            <person name="Jung M."/>
            <person name="Ginzburg D."/>
            <person name="Zhao K."/>
            <person name="Won S.Y."/>
            <person name="Oh T.-J."/>
            <person name="Yu Y."/>
            <person name="Kim N.-H."/>
            <person name="Lee O.R."/>
            <person name="Lee T.-H."/>
            <person name="Bashyal P."/>
            <person name="Kim T.-S."/>
            <person name="Lee W.-H."/>
            <person name="Kawkins C."/>
            <person name="Kim C.-K."/>
            <person name="Kim J.S."/>
            <person name="Ahn B.O."/>
            <person name="Rhee S.Y."/>
            <person name="Sohng J.K."/>
        </authorList>
    </citation>
    <scope>NUCLEOTIDE SEQUENCE</scope>
    <source>
        <tissue evidence="5">Leaf</tissue>
    </source>
</reference>
<evidence type="ECO:0000313" key="5">
    <source>
        <dbReference type="EMBL" id="KAF7830833.1"/>
    </source>
</evidence>
<dbReference type="EC" id="2.4.1.-" evidence="4"/>
<keyword evidence="3" id="KW-0328">Glycosyltransferase</keyword>
<dbReference type="GO" id="GO:0035251">
    <property type="term" value="F:UDP-glucosyltransferase activity"/>
    <property type="evidence" value="ECO:0007669"/>
    <property type="project" value="InterPro"/>
</dbReference>
<dbReference type="PANTHER" id="PTHR48048:SF45">
    <property type="entry name" value="GLYCOSYLTRANSFERASE"/>
    <property type="match status" value="1"/>
</dbReference>
<proteinExistence type="inferred from homology"/>
<evidence type="ECO:0000256" key="2">
    <source>
        <dbReference type="ARBA" id="ARBA00022679"/>
    </source>
</evidence>
<sequence>MGHLVSTIEFAKLLINHDHRLSVTLLIMDSPLDPTVNAYARSLASSPNSIPTRLHLTLLPNNFPSHQSHPNMASLFDAFFQYQIPLITDAISSLNSDPDSPRLVGFVADMFCVPVFDVAREFGLPAFAYLASGAAFLGFLVHLYALMDLHHVDTTAFNFKDSGMEFAFPGFVNRVPAKVFPHLAMEKEWDSFYRKHASVHKKVKGIIVNTIEELELHAVRSFSGGETSIPVYPVGPILNLKSFSSDPAQQGWDDVNKWLDDQPPSSVLFLCFGSSGYFDQASQVREIACALENSGVRFLWSLRDPPPSMKSLGSYNSNLREVLPEGFLARTAEIGRVIGWAPQAQVLAHQAIGGFVSHCGWNSILESIYFGVPIATWPFTAEQQINAFQLVHELKIGVEISVDYRTGFSNGSKTEVLSAERIEKGIKELMAKENEIRKKVKDLSVISRRALADGGSSYSYVGRFIDDIMNFVSS</sequence>
<dbReference type="Proteomes" id="UP000634136">
    <property type="component" value="Unassembled WGS sequence"/>
</dbReference>
<evidence type="ECO:0000256" key="3">
    <source>
        <dbReference type="RuleBase" id="RU003718"/>
    </source>
</evidence>
<dbReference type="EMBL" id="JAAIUW010000005">
    <property type="protein sequence ID" value="KAF7830833.1"/>
    <property type="molecule type" value="Genomic_DNA"/>
</dbReference>
<evidence type="ECO:0000256" key="1">
    <source>
        <dbReference type="ARBA" id="ARBA00009995"/>
    </source>
</evidence>
<dbReference type="Gene3D" id="3.40.50.2000">
    <property type="entry name" value="Glycogen Phosphorylase B"/>
    <property type="match status" value="2"/>
</dbReference>
<dbReference type="InterPro" id="IPR050481">
    <property type="entry name" value="UDP-glycosyltransf_plant"/>
</dbReference>
<accession>A0A834TXZ5</accession>
<organism evidence="5 6">
    <name type="scientific">Senna tora</name>
    <dbReference type="NCBI Taxonomy" id="362788"/>
    <lineage>
        <taxon>Eukaryota</taxon>
        <taxon>Viridiplantae</taxon>
        <taxon>Streptophyta</taxon>
        <taxon>Embryophyta</taxon>
        <taxon>Tracheophyta</taxon>
        <taxon>Spermatophyta</taxon>
        <taxon>Magnoliopsida</taxon>
        <taxon>eudicotyledons</taxon>
        <taxon>Gunneridae</taxon>
        <taxon>Pentapetalae</taxon>
        <taxon>rosids</taxon>
        <taxon>fabids</taxon>
        <taxon>Fabales</taxon>
        <taxon>Fabaceae</taxon>
        <taxon>Caesalpinioideae</taxon>
        <taxon>Cassia clade</taxon>
        <taxon>Senna</taxon>
    </lineage>
</organism>
<dbReference type="FunFam" id="3.40.50.2000:FF:000056">
    <property type="entry name" value="Glycosyltransferase"/>
    <property type="match status" value="1"/>
</dbReference>
<dbReference type="CDD" id="cd03784">
    <property type="entry name" value="GT1_Gtf-like"/>
    <property type="match status" value="1"/>
</dbReference>
<gene>
    <name evidence="5" type="ORF">G2W53_013166</name>
</gene>
<protein>
    <recommendedName>
        <fullName evidence="4">Glycosyltransferase</fullName>
        <ecNumber evidence="4">2.4.1.-</ecNumber>
    </recommendedName>
</protein>
<evidence type="ECO:0000313" key="6">
    <source>
        <dbReference type="Proteomes" id="UP000634136"/>
    </source>
</evidence>